<dbReference type="EC" id="3.4.21.102" evidence="8"/>
<keyword evidence="2 5" id="KW-0645">Protease</keyword>
<dbReference type="CDD" id="cd06782">
    <property type="entry name" value="cpPDZ_CPP-like"/>
    <property type="match status" value="1"/>
</dbReference>
<keyword evidence="3 5" id="KW-0378">Hydrolase</keyword>
<dbReference type="Proteomes" id="UP000027616">
    <property type="component" value="Chromosome I"/>
</dbReference>
<dbReference type="PANTHER" id="PTHR32060">
    <property type="entry name" value="TAIL-SPECIFIC PROTEASE"/>
    <property type="match status" value="1"/>
</dbReference>
<sequence length="542" mass="61031">MRRLFLLILLAPALAWGQGEAKWDYRLGKSMEELMAVFREANLYYVDSTNPERMLKAAAKAMLSGLDPYTVYLSDDDMADFETLITGKYAGVGAMIRQKGDWVEISEPKRGTPSDKAGLKAGDRLLYINDTDLKGLGSEKVSSLLRGEPGTFFVLKYRPLADTAKTKEVTIKRETITQPSVPYFGYAADSVGYIRFDSFTEDCSKEVREAIVQLGEGGMKALILDLTSNGGGSVGEAINIASFFLPRGSEVVSLRGKIKEMDAKYTTKNAPIEPTIPLAVLMGRESASASEILAGALQDLDRAVIIGERSFGKGLVQSPRQIGSNSILKVTTAKYYTPSGRCIQALDYTHRREDGSVDSIPEVMRKVFTTKNGRIVKDGGGIDPDIYISPEFLANFTGLLLAYGYLEDFANQYAAHNTHSKEFRVTDALYDDFIEFMRHKEMRYESATAVKFEELRQWAEREKYAERLTEEFAAIERKIKEDKIKELNTFSKEIKNVLENEIIRRWYYEWGAIERSLEQNKEVKRAVEILEDKAEYEKLLGR</sequence>
<evidence type="ECO:0000256" key="2">
    <source>
        <dbReference type="ARBA" id="ARBA00022670"/>
    </source>
</evidence>
<feature type="coiled-coil region" evidence="6">
    <location>
        <begin position="465"/>
        <end position="533"/>
    </location>
</feature>
<dbReference type="KEGG" id="rbc:BN938_1453"/>
<dbReference type="STRING" id="1433126.BN938_1453"/>
<dbReference type="Pfam" id="PF03572">
    <property type="entry name" value="Peptidase_S41"/>
    <property type="match status" value="1"/>
</dbReference>
<dbReference type="AlphaFoldDB" id="A0A060R835"/>
<keyword evidence="9" id="KW-1185">Reference proteome</keyword>
<dbReference type="SUPFAM" id="SSF52096">
    <property type="entry name" value="ClpP/crotonase"/>
    <property type="match status" value="1"/>
</dbReference>
<dbReference type="InterPro" id="IPR041489">
    <property type="entry name" value="PDZ_6"/>
</dbReference>
<evidence type="ECO:0000259" key="7">
    <source>
        <dbReference type="PROSITE" id="PS50106"/>
    </source>
</evidence>
<dbReference type="NCBIfam" id="TIGR00225">
    <property type="entry name" value="prc"/>
    <property type="match status" value="1"/>
</dbReference>
<dbReference type="PATRIC" id="fig|1433126.3.peg.1438"/>
<dbReference type="SMART" id="SM00228">
    <property type="entry name" value="PDZ"/>
    <property type="match status" value="1"/>
</dbReference>
<dbReference type="SUPFAM" id="SSF50156">
    <property type="entry name" value="PDZ domain-like"/>
    <property type="match status" value="1"/>
</dbReference>
<protein>
    <submittedName>
        <fullName evidence="8">Putative carboxy-terminal processing protease</fullName>
        <ecNumber evidence="8">3.4.21.102</ecNumber>
    </submittedName>
</protein>
<dbReference type="InterPro" id="IPR036034">
    <property type="entry name" value="PDZ_sf"/>
</dbReference>
<evidence type="ECO:0000256" key="5">
    <source>
        <dbReference type="RuleBase" id="RU004404"/>
    </source>
</evidence>
<dbReference type="PANTHER" id="PTHR32060:SF30">
    <property type="entry name" value="CARBOXY-TERMINAL PROCESSING PROTEASE CTPA"/>
    <property type="match status" value="1"/>
</dbReference>
<dbReference type="EMBL" id="HG934468">
    <property type="protein sequence ID" value="CDN31540.1"/>
    <property type="molecule type" value="Genomic_DNA"/>
</dbReference>
<dbReference type="HOGENOM" id="CLU_017295_2_0_10"/>
<dbReference type="GO" id="GO:0030288">
    <property type="term" value="C:outer membrane-bounded periplasmic space"/>
    <property type="evidence" value="ECO:0007669"/>
    <property type="project" value="TreeGrafter"/>
</dbReference>
<dbReference type="eggNOG" id="COG0793">
    <property type="taxonomic scope" value="Bacteria"/>
</dbReference>
<dbReference type="GO" id="GO:0004252">
    <property type="term" value="F:serine-type endopeptidase activity"/>
    <property type="evidence" value="ECO:0007669"/>
    <property type="project" value="UniProtKB-EC"/>
</dbReference>
<reference evidence="8 9" key="1">
    <citation type="journal article" date="2015" name="Genome Announc.">
        <title>Complete Genome Sequence of the Novel Leech Symbiont Mucinivorans hirudinis M3T.</title>
        <authorList>
            <person name="Nelson M.C."/>
            <person name="Bomar L."/>
            <person name="Graf J."/>
        </authorList>
    </citation>
    <scope>NUCLEOTIDE SEQUENCE [LARGE SCALE GENOMIC DNA]</scope>
    <source>
        <strain evidence="9">M3</strain>
    </source>
</reference>
<keyword evidence="6" id="KW-0175">Coiled coil</keyword>
<dbReference type="Gene3D" id="3.30.750.44">
    <property type="match status" value="1"/>
</dbReference>
<dbReference type="CDD" id="cd07560">
    <property type="entry name" value="Peptidase_S41_CPP"/>
    <property type="match status" value="1"/>
</dbReference>
<dbReference type="InterPro" id="IPR004447">
    <property type="entry name" value="Peptidase_S41A"/>
</dbReference>
<dbReference type="Gene3D" id="2.30.42.10">
    <property type="match status" value="1"/>
</dbReference>
<name>A0A060R835_9BACT</name>
<accession>A0A060R835</accession>
<organism evidence="8 9">
    <name type="scientific">Mucinivorans hirudinis</name>
    <dbReference type="NCBI Taxonomy" id="1433126"/>
    <lineage>
        <taxon>Bacteria</taxon>
        <taxon>Pseudomonadati</taxon>
        <taxon>Bacteroidota</taxon>
        <taxon>Bacteroidia</taxon>
        <taxon>Bacteroidales</taxon>
        <taxon>Rikenellaceae</taxon>
        <taxon>Mucinivorans</taxon>
    </lineage>
</organism>
<dbReference type="GO" id="GO:0006508">
    <property type="term" value="P:proteolysis"/>
    <property type="evidence" value="ECO:0007669"/>
    <property type="project" value="UniProtKB-KW"/>
</dbReference>
<feature type="domain" description="PDZ" evidence="7">
    <location>
        <begin position="70"/>
        <end position="146"/>
    </location>
</feature>
<dbReference type="GO" id="GO:0007165">
    <property type="term" value="P:signal transduction"/>
    <property type="evidence" value="ECO:0007669"/>
    <property type="project" value="TreeGrafter"/>
</dbReference>
<dbReference type="Pfam" id="PF17820">
    <property type="entry name" value="PDZ_6"/>
    <property type="match status" value="1"/>
</dbReference>
<dbReference type="InterPro" id="IPR029045">
    <property type="entry name" value="ClpP/crotonase-like_dom_sf"/>
</dbReference>
<keyword evidence="4 5" id="KW-0720">Serine protease</keyword>
<dbReference type="PROSITE" id="PS50106">
    <property type="entry name" value="PDZ"/>
    <property type="match status" value="1"/>
</dbReference>
<dbReference type="SMART" id="SM00245">
    <property type="entry name" value="TSPc"/>
    <property type="match status" value="1"/>
</dbReference>
<evidence type="ECO:0000256" key="3">
    <source>
        <dbReference type="ARBA" id="ARBA00022801"/>
    </source>
</evidence>
<gene>
    <name evidence="8" type="ORF">BN938_1453</name>
</gene>
<proteinExistence type="inferred from homology"/>
<evidence type="ECO:0000256" key="1">
    <source>
        <dbReference type="ARBA" id="ARBA00009179"/>
    </source>
</evidence>
<evidence type="ECO:0000313" key="8">
    <source>
        <dbReference type="EMBL" id="CDN31540.1"/>
    </source>
</evidence>
<evidence type="ECO:0000256" key="4">
    <source>
        <dbReference type="ARBA" id="ARBA00022825"/>
    </source>
</evidence>
<dbReference type="InterPro" id="IPR005151">
    <property type="entry name" value="Tail-specific_protease"/>
</dbReference>
<dbReference type="InterPro" id="IPR001478">
    <property type="entry name" value="PDZ"/>
</dbReference>
<evidence type="ECO:0000313" key="9">
    <source>
        <dbReference type="Proteomes" id="UP000027616"/>
    </source>
</evidence>
<dbReference type="Gene3D" id="3.90.226.10">
    <property type="entry name" value="2-enoyl-CoA Hydratase, Chain A, domain 1"/>
    <property type="match status" value="1"/>
</dbReference>
<comment type="similarity">
    <text evidence="1 5">Belongs to the peptidase S41A family.</text>
</comment>
<evidence type="ECO:0000256" key="6">
    <source>
        <dbReference type="SAM" id="Coils"/>
    </source>
</evidence>